<name>A0A1G5H139_9FLAO</name>
<dbReference type="InterPro" id="IPR020018">
    <property type="entry name" value="Motility-assoc_lipoprot_GldH"/>
</dbReference>
<evidence type="ECO:0000313" key="2">
    <source>
        <dbReference type="Proteomes" id="UP000199354"/>
    </source>
</evidence>
<evidence type="ECO:0000313" key="1">
    <source>
        <dbReference type="EMBL" id="SCY57377.1"/>
    </source>
</evidence>
<dbReference type="Proteomes" id="UP000199354">
    <property type="component" value="Unassembled WGS sequence"/>
</dbReference>
<dbReference type="Pfam" id="PF14109">
    <property type="entry name" value="GldH_lipo"/>
    <property type="match status" value="1"/>
</dbReference>
<gene>
    <name evidence="1" type="ORF">SAMN02927903_01715</name>
</gene>
<dbReference type="SUPFAM" id="SSF50621">
    <property type="entry name" value="Alanine racemase C-terminal domain-like"/>
    <property type="match status" value="1"/>
</dbReference>
<proteinExistence type="predicted"/>
<protein>
    <submittedName>
        <fullName evidence="1">Gliding motility-associated lipoprotein GldH</fullName>
    </submittedName>
</protein>
<keyword evidence="2" id="KW-1185">Reference proteome</keyword>
<dbReference type="GO" id="GO:0003824">
    <property type="term" value="F:catalytic activity"/>
    <property type="evidence" value="ECO:0007669"/>
    <property type="project" value="InterPro"/>
</dbReference>
<reference evidence="1 2" key="1">
    <citation type="submission" date="2016-10" db="EMBL/GenBank/DDBJ databases">
        <authorList>
            <person name="de Groot N.N."/>
        </authorList>
    </citation>
    <scope>NUCLEOTIDE SEQUENCE [LARGE SCALE GENOMIC DNA]</scope>
    <source>
        <strain evidence="1 2">CGMCC 1.7031</strain>
    </source>
</reference>
<dbReference type="AlphaFoldDB" id="A0A1G5H139"/>
<dbReference type="STRING" id="490189.SAMN02927903_01715"/>
<keyword evidence="1" id="KW-0449">Lipoprotein</keyword>
<sequence>MRLIFYTVVVFVLWSCNRNVVFKQFDASFEDNRWQRSDTRSYSFSLDTADHYDLFVDFSYVAEVQFAEIPIQITLTSPDGVSTPQPFVIRTKDANGKESGDCAGDYCDLRQVVFQNQSLSAGSYTVNLSNRFNHDYLPNVIGIGIRVTKSGD</sequence>
<accession>A0A1G5H139</accession>
<dbReference type="RefSeq" id="WP_091141889.1">
    <property type="nucleotide sequence ID" value="NZ_FMVF01000007.1"/>
</dbReference>
<dbReference type="EMBL" id="FMVF01000007">
    <property type="protein sequence ID" value="SCY57377.1"/>
    <property type="molecule type" value="Genomic_DNA"/>
</dbReference>
<dbReference type="OrthoDB" id="1366051at2"/>
<dbReference type="InterPro" id="IPR009006">
    <property type="entry name" value="Ala_racemase/Decarboxylase_C"/>
</dbReference>
<organism evidence="1 2">
    <name type="scientific">Flavobacterium caeni</name>
    <dbReference type="NCBI Taxonomy" id="490189"/>
    <lineage>
        <taxon>Bacteria</taxon>
        <taxon>Pseudomonadati</taxon>
        <taxon>Bacteroidota</taxon>
        <taxon>Flavobacteriia</taxon>
        <taxon>Flavobacteriales</taxon>
        <taxon>Flavobacteriaceae</taxon>
        <taxon>Flavobacterium</taxon>
    </lineage>
</organism>